<dbReference type="EMBL" id="JARQZJ010000005">
    <property type="protein sequence ID" value="KAK9871395.1"/>
    <property type="molecule type" value="Genomic_DNA"/>
</dbReference>
<accession>A0AAW1TRT6</accession>
<comment type="caution">
    <text evidence="1">The sequence shown here is derived from an EMBL/GenBank/DDBJ whole genome shotgun (WGS) entry which is preliminary data.</text>
</comment>
<gene>
    <name evidence="1" type="ORF">WA026_011648</name>
</gene>
<reference evidence="1 2" key="1">
    <citation type="submission" date="2023-03" db="EMBL/GenBank/DDBJ databases">
        <title>Genome insight into feeding habits of ladybird beetles.</title>
        <authorList>
            <person name="Li H.-S."/>
            <person name="Huang Y.-H."/>
            <person name="Pang H."/>
        </authorList>
    </citation>
    <scope>NUCLEOTIDE SEQUENCE [LARGE SCALE GENOMIC DNA]</scope>
    <source>
        <strain evidence="1">SYSU_2023b</strain>
        <tissue evidence="1">Whole body</tissue>
    </source>
</reference>
<name>A0AAW1TRT6_9CUCU</name>
<protein>
    <submittedName>
        <fullName evidence="1">Uncharacterized protein</fullName>
    </submittedName>
</protein>
<sequence>MIKRFIFSFYSRLPSPPYSVCAMDTLRPEDRAPSEAPLVCRNSTPGSLTTSGEGMFIDFYKMHQSVFFNLFHRGNLYSDNLHIAMKKMLREVENCSRSQMGQ</sequence>
<evidence type="ECO:0000313" key="1">
    <source>
        <dbReference type="EMBL" id="KAK9871395.1"/>
    </source>
</evidence>
<proteinExistence type="predicted"/>
<keyword evidence="2" id="KW-1185">Reference proteome</keyword>
<evidence type="ECO:0000313" key="2">
    <source>
        <dbReference type="Proteomes" id="UP001431783"/>
    </source>
</evidence>
<dbReference type="AlphaFoldDB" id="A0AAW1TRT6"/>
<dbReference type="Proteomes" id="UP001431783">
    <property type="component" value="Unassembled WGS sequence"/>
</dbReference>
<organism evidence="1 2">
    <name type="scientific">Henosepilachna vigintioctopunctata</name>
    <dbReference type="NCBI Taxonomy" id="420089"/>
    <lineage>
        <taxon>Eukaryota</taxon>
        <taxon>Metazoa</taxon>
        <taxon>Ecdysozoa</taxon>
        <taxon>Arthropoda</taxon>
        <taxon>Hexapoda</taxon>
        <taxon>Insecta</taxon>
        <taxon>Pterygota</taxon>
        <taxon>Neoptera</taxon>
        <taxon>Endopterygota</taxon>
        <taxon>Coleoptera</taxon>
        <taxon>Polyphaga</taxon>
        <taxon>Cucujiformia</taxon>
        <taxon>Coccinelloidea</taxon>
        <taxon>Coccinellidae</taxon>
        <taxon>Epilachninae</taxon>
        <taxon>Epilachnini</taxon>
        <taxon>Henosepilachna</taxon>
    </lineage>
</organism>